<dbReference type="PRINTS" id="PR00773">
    <property type="entry name" value="GRPEPROTEIN"/>
</dbReference>
<dbReference type="SUPFAM" id="SSF58014">
    <property type="entry name" value="Coiled-coil domain of nucleotide exchange factor GrpE"/>
    <property type="match status" value="1"/>
</dbReference>
<dbReference type="GO" id="GO:0051082">
    <property type="term" value="F:unfolded protein binding"/>
    <property type="evidence" value="ECO:0007669"/>
    <property type="project" value="TreeGrafter"/>
</dbReference>
<evidence type="ECO:0000256" key="3">
    <source>
        <dbReference type="SAM" id="Coils"/>
    </source>
</evidence>
<dbReference type="GO" id="GO:0051087">
    <property type="term" value="F:protein-folding chaperone binding"/>
    <property type="evidence" value="ECO:0007669"/>
    <property type="project" value="InterPro"/>
</dbReference>
<feature type="region of interest" description="Disordered" evidence="4">
    <location>
        <begin position="1"/>
        <end position="29"/>
    </location>
</feature>
<reference evidence="7" key="1">
    <citation type="submission" date="2020-05" db="EMBL/GenBank/DDBJ databases">
        <authorList>
            <person name="Chiriac C."/>
            <person name="Salcher M."/>
            <person name="Ghai R."/>
            <person name="Kavagutti S V."/>
        </authorList>
    </citation>
    <scope>NUCLEOTIDE SEQUENCE</scope>
</reference>
<organism evidence="7">
    <name type="scientific">freshwater metagenome</name>
    <dbReference type="NCBI Taxonomy" id="449393"/>
    <lineage>
        <taxon>unclassified sequences</taxon>
        <taxon>metagenomes</taxon>
        <taxon>ecological metagenomes</taxon>
    </lineage>
</organism>
<dbReference type="HAMAP" id="MF_01151">
    <property type="entry name" value="GrpE"/>
    <property type="match status" value="1"/>
</dbReference>
<evidence type="ECO:0000313" key="6">
    <source>
        <dbReference type="EMBL" id="CAB4872056.1"/>
    </source>
</evidence>
<evidence type="ECO:0000256" key="2">
    <source>
        <dbReference type="ARBA" id="ARBA00023186"/>
    </source>
</evidence>
<comment type="similarity">
    <text evidence="1">Belongs to the GrpE family.</text>
</comment>
<dbReference type="InterPro" id="IPR000740">
    <property type="entry name" value="GrpE"/>
</dbReference>
<accession>A0A6J7QSL5</accession>
<dbReference type="Pfam" id="PF01025">
    <property type="entry name" value="GrpE"/>
    <property type="match status" value="1"/>
</dbReference>
<protein>
    <submittedName>
        <fullName evidence="7">Unannotated protein</fullName>
    </submittedName>
</protein>
<dbReference type="InterPro" id="IPR013805">
    <property type="entry name" value="GrpE_CC"/>
</dbReference>
<dbReference type="PANTHER" id="PTHR21237:SF23">
    <property type="entry name" value="GRPE PROTEIN HOMOLOG, MITOCHONDRIAL"/>
    <property type="match status" value="1"/>
</dbReference>
<dbReference type="SUPFAM" id="SSF51064">
    <property type="entry name" value="Head domain of nucleotide exchange factor GrpE"/>
    <property type="match status" value="1"/>
</dbReference>
<dbReference type="GO" id="GO:0042803">
    <property type="term" value="F:protein homodimerization activity"/>
    <property type="evidence" value="ECO:0007669"/>
    <property type="project" value="InterPro"/>
</dbReference>
<dbReference type="AlphaFoldDB" id="A0A6J7QSL5"/>
<feature type="compositionally biased region" description="Acidic residues" evidence="4">
    <location>
        <begin position="7"/>
        <end position="29"/>
    </location>
</feature>
<dbReference type="InterPro" id="IPR009012">
    <property type="entry name" value="GrpE_head"/>
</dbReference>
<evidence type="ECO:0000256" key="1">
    <source>
        <dbReference type="ARBA" id="ARBA00009054"/>
    </source>
</evidence>
<evidence type="ECO:0000313" key="7">
    <source>
        <dbReference type="EMBL" id="CAB5019886.1"/>
    </source>
</evidence>
<feature type="coiled-coil region" evidence="3">
    <location>
        <begin position="37"/>
        <end position="71"/>
    </location>
</feature>
<dbReference type="GO" id="GO:0000774">
    <property type="term" value="F:adenyl-nucleotide exchange factor activity"/>
    <property type="evidence" value="ECO:0007669"/>
    <property type="project" value="InterPro"/>
</dbReference>
<dbReference type="PROSITE" id="PS01071">
    <property type="entry name" value="GRPE"/>
    <property type="match status" value="1"/>
</dbReference>
<dbReference type="Gene3D" id="2.30.22.10">
    <property type="entry name" value="Head domain of nucleotide exchange factor GrpE"/>
    <property type="match status" value="1"/>
</dbReference>
<evidence type="ECO:0000256" key="4">
    <source>
        <dbReference type="SAM" id="MobiDB-lite"/>
    </source>
</evidence>
<proteinExistence type="inferred from homology"/>
<dbReference type="Gene3D" id="3.90.20.20">
    <property type="match status" value="1"/>
</dbReference>
<gene>
    <name evidence="5" type="ORF">UFOPK3164_01023</name>
    <name evidence="6" type="ORF">UFOPK3427_00868</name>
    <name evidence="7" type="ORF">UFOPK4112_00851</name>
</gene>
<evidence type="ECO:0000313" key="5">
    <source>
        <dbReference type="EMBL" id="CAB4829517.1"/>
    </source>
</evidence>
<dbReference type="EMBL" id="CAFBPM010000006">
    <property type="protein sequence ID" value="CAB5019886.1"/>
    <property type="molecule type" value="Genomic_DNA"/>
</dbReference>
<dbReference type="EMBL" id="CAFABE010000045">
    <property type="protein sequence ID" value="CAB4829517.1"/>
    <property type="molecule type" value="Genomic_DNA"/>
</dbReference>
<keyword evidence="2" id="KW-0143">Chaperone</keyword>
<keyword evidence="3" id="KW-0175">Coiled coil</keyword>
<dbReference type="CDD" id="cd00446">
    <property type="entry name" value="GrpE"/>
    <property type="match status" value="1"/>
</dbReference>
<sequence>MSNESDANGDDVVEGELVEEELGDPEAELVEEDLDELGQLAKERDDFREMAQRLQADFENYRKRMARQGEEISSRLVVGLVTNLLPVLDALDLAQAHLGAEAEKTVEAQALLQARSLLFDTLVKEGLVLVPGQGKAFDPQFHDAVAQSEGDEESASGPIVDEVLRAGYSWQGTVVRPAMVRVKG</sequence>
<dbReference type="EMBL" id="CAFBLT010000001">
    <property type="protein sequence ID" value="CAB4872056.1"/>
    <property type="molecule type" value="Genomic_DNA"/>
</dbReference>
<dbReference type="PANTHER" id="PTHR21237">
    <property type="entry name" value="GRPE PROTEIN"/>
    <property type="match status" value="1"/>
</dbReference>
<dbReference type="GO" id="GO:0006457">
    <property type="term" value="P:protein folding"/>
    <property type="evidence" value="ECO:0007669"/>
    <property type="project" value="InterPro"/>
</dbReference>
<name>A0A6J7QSL5_9ZZZZ</name>